<dbReference type="eggNOG" id="COG2814">
    <property type="taxonomic scope" value="Bacteria"/>
</dbReference>
<keyword evidence="2" id="KW-0813">Transport</keyword>
<evidence type="ECO:0000256" key="2">
    <source>
        <dbReference type="ARBA" id="ARBA00022448"/>
    </source>
</evidence>
<dbReference type="InterPro" id="IPR011701">
    <property type="entry name" value="MFS"/>
</dbReference>
<dbReference type="KEGG" id="pma:Pro_1155"/>
<evidence type="ECO:0000313" key="9">
    <source>
        <dbReference type="Proteomes" id="UP000001420"/>
    </source>
</evidence>
<comment type="subcellular location">
    <subcellularLocation>
        <location evidence="1">Cell membrane</location>
        <topology evidence="1">Multi-pass membrane protein</topology>
    </subcellularLocation>
</comment>
<dbReference type="EnsemblBacteria" id="AAQ00200">
    <property type="protein sequence ID" value="AAQ00200"/>
    <property type="gene ID" value="Pro_1155"/>
</dbReference>
<dbReference type="HOGENOM" id="CLU_672547_0_0_3"/>
<feature type="transmembrane region" description="Helical" evidence="7">
    <location>
        <begin position="300"/>
        <end position="322"/>
    </location>
</feature>
<evidence type="ECO:0000256" key="7">
    <source>
        <dbReference type="SAM" id="Phobius"/>
    </source>
</evidence>
<keyword evidence="4 7" id="KW-0812">Transmembrane</keyword>
<dbReference type="GO" id="GO:0005886">
    <property type="term" value="C:plasma membrane"/>
    <property type="evidence" value="ECO:0007669"/>
    <property type="project" value="UniProtKB-SubCell"/>
</dbReference>
<dbReference type="PANTHER" id="PTHR23517:SF3">
    <property type="entry name" value="INTEGRAL MEMBRANE TRANSPORT PROTEIN"/>
    <property type="match status" value="1"/>
</dbReference>
<proteinExistence type="predicted"/>
<accession>Q7VBE0</accession>
<feature type="transmembrane region" description="Helical" evidence="7">
    <location>
        <begin position="269"/>
        <end position="288"/>
    </location>
</feature>
<evidence type="ECO:0000256" key="3">
    <source>
        <dbReference type="ARBA" id="ARBA00022475"/>
    </source>
</evidence>
<dbReference type="SUPFAM" id="SSF103473">
    <property type="entry name" value="MFS general substrate transporter"/>
    <property type="match status" value="1"/>
</dbReference>
<feature type="transmembrane region" description="Helical" evidence="7">
    <location>
        <begin position="391"/>
        <end position="409"/>
    </location>
</feature>
<feature type="transmembrane region" description="Helical" evidence="7">
    <location>
        <begin position="173"/>
        <end position="192"/>
    </location>
</feature>
<dbReference type="PANTHER" id="PTHR23517">
    <property type="entry name" value="RESISTANCE PROTEIN MDTM, PUTATIVE-RELATED-RELATED"/>
    <property type="match status" value="1"/>
</dbReference>
<keyword evidence="5 7" id="KW-1133">Transmembrane helix</keyword>
<evidence type="ECO:0000313" key="8">
    <source>
        <dbReference type="EMBL" id="AAQ00200.1"/>
    </source>
</evidence>
<evidence type="ECO:0000256" key="1">
    <source>
        <dbReference type="ARBA" id="ARBA00004651"/>
    </source>
</evidence>
<reference evidence="8 9" key="1">
    <citation type="journal article" date="2003" name="Proc. Natl. Acad. Sci. U.S.A.">
        <title>Genome sequence of the cyanobacterium Prochlorococcus marinus SS120, a nearly minimal oxyphototrophic genome.</title>
        <authorList>
            <person name="Dufresne A."/>
            <person name="Salanoubat M."/>
            <person name="Partensky F."/>
            <person name="Artiguenave F."/>
            <person name="Axmann I.M."/>
            <person name="Barbe V."/>
            <person name="Duprat S."/>
            <person name="Galperin M.Y."/>
            <person name="Koonin E.V."/>
            <person name="Le Gall F."/>
            <person name="Makarova K.S."/>
            <person name="Ostrowski M."/>
            <person name="Oztas S."/>
            <person name="Robert C."/>
            <person name="Rogozin I.B."/>
            <person name="Scanlan D.J."/>
            <person name="Tandeau de Marsac N."/>
            <person name="Weissenbach J."/>
            <person name="Wincker P."/>
            <person name="Wolf Y.I."/>
            <person name="Hess W.R."/>
        </authorList>
    </citation>
    <scope>NUCLEOTIDE SEQUENCE [LARGE SCALE GENOMIC DNA]</scope>
    <source>
        <strain evidence="9">SARG / CCMP1375 / SS120</strain>
    </source>
</reference>
<feature type="transmembrane region" description="Helical" evidence="7">
    <location>
        <begin position="57"/>
        <end position="79"/>
    </location>
</feature>
<dbReference type="Proteomes" id="UP000001420">
    <property type="component" value="Chromosome"/>
</dbReference>
<dbReference type="Gene3D" id="1.20.1250.20">
    <property type="entry name" value="MFS general substrate transporter like domains"/>
    <property type="match status" value="2"/>
</dbReference>
<keyword evidence="9" id="KW-1185">Reference proteome</keyword>
<dbReference type="InterPro" id="IPR036259">
    <property type="entry name" value="MFS_trans_sf"/>
</dbReference>
<dbReference type="InterPro" id="IPR050171">
    <property type="entry name" value="MFS_Transporters"/>
</dbReference>
<evidence type="ECO:0000256" key="4">
    <source>
        <dbReference type="ARBA" id="ARBA00022692"/>
    </source>
</evidence>
<feature type="transmembrane region" description="Helical" evidence="7">
    <location>
        <begin position="229"/>
        <end position="249"/>
    </location>
</feature>
<dbReference type="AlphaFoldDB" id="Q7VBE0"/>
<feature type="transmembrane region" description="Helical" evidence="7">
    <location>
        <begin position="363"/>
        <end position="385"/>
    </location>
</feature>
<dbReference type="OrthoDB" id="9793283at2"/>
<evidence type="ECO:0000256" key="5">
    <source>
        <dbReference type="ARBA" id="ARBA00022989"/>
    </source>
</evidence>
<feature type="transmembrane region" description="Helical" evidence="7">
    <location>
        <begin position="91"/>
        <end position="107"/>
    </location>
</feature>
<gene>
    <name evidence="8" type="primary">proP</name>
    <name evidence="8" type="ordered locus">Pro_1155</name>
</gene>
<keyword evidence="3" id="KW-1003">Cell membrane</keyword>
<protein>
    <submittedName>
        <fullName evidence="8">Permease of the major facilitator superfamily</fullName>
    </submittedName>
</protein>
<dbReference type="GO" id="GO:0022857">
    <property type="term" value="F:transmembrane transporter activity"/>
    <property type="evidence" value="ECO:0007669"/>
    <property type="project" value="InterPro"/>
</dbReference>
<keyword evidence="6 7" id="KW-0472">Membrane</keyword>
<sequence length="424" mass="46328">MLRELNTTTNIKKWWNQFPAKLRRITICRFLASIGAGGVLYLTPLVFNSLSFSGTQIGLGFCAAAIAGTISRLFTGIWLDKGISFSTPLRVAALFAVTADLVLFGAYTTTRYLLGEVFLGCAAGFYWPSVELAVPICCENISSSKGFALARSADALGVSIGALIGSLSSTIGHIRFVYVIEILCMCLLIALISNKKFYNFAKNNSMVKNKATKISLVPRIDKIYSLIKTLYPIIIISILGTGVLCLMQIGLQLDLAKGGIYRPAIEDSSISWIVAYKLILLLVIQWPIGRWLSERNVKLGLKLCLINFSIGSLILCISSFYINGLFLFSTGLIAISIGIAMFLPTATETIVQVSPLEQRGISMAIYSQCFGISFLIFPIIAGKIIDNQGTGMLLWLLISICSLLVYPLTNRINPINKVKVKINN</sequence>
<dbReference type="PATRIC" id="fig|167539.5.peg.1209"/>
<feature type="transmembrane region" description="Helical" evidence="7">
    <location>
        <begin position="30"/>
        <end position="51"/>
    </location>
</feature>
<dbReference type="EMBL" id="AE017126">
    <property type="protein sequence ID" value="AAQ00200.1"/>
    <property type="molecule type" value="Genomic_DNA"/>
</dbReference>
<feature type="transmembrane region" description="Helical" evidence="7">
    <location>
        <begin position="328"/>
        <end position="351"/>
    </location>
</feature>
<evidence type="ECO:0000256" key="6">
    <source>
        <dbReference type="ARBA" id="ARBA00023136"/>
    </source>
</evidence>
<dbReference type="STRING" id="167539.Pro_1155"/>
<dbReference type="Pfam" id="PF07690">
    <property type="entry name" value="MFS_1"/>
    <property type="match status" value="1"/>
</dbReference>
<organism evidence="8 9">
    <name type="scientific">Prochlorococcus marinus (strain SARG / CCMP1375 / SS120)</name>
    <dbReference type="NCBI Taxonomy" id="167539"/>
    <lineage>
        <taxon>Bacteria</taxon>
        <taxon>Bacillati</taxon>
        <taxon>Cyanobacteriota</taxon>
        <taxon>Cyanophyceae</taxon>
        <taxon>Synechococcales</taxon>
        <taxon>Prochlorococcaceae</taxon>
        <taxon>Prochlorococcus</taxon>
    </lineage>
</organism>
<name>Q7VBE0_PROMA</name>